<evidence type="ECO:0000313" key="2">
    <source>
        <dbReference type="Proteomes" id="UP000092460"/>
    </source>
</evidence>
<dbReference type="EnsemblMetazoa" id="GPPI042243-RA">
    <property type="protein sequence ID" value="GPPI042243-PA"/>
    <property type="gene ID" value="GPPI042243"/>
</dbReference>
<reference evidence="2" key="1">
    <citation type="submission" date="2015-01" db="EMBL/GenBank/DDBJ databases">
        <authorList>
            <person name="Aksoy S."/>
            <person name="Warren W."/>
            <person name="Wilson R.K."/>
        </authorList>
    </citation>
    <scope>NUCLEOTIDE SEQUENCE [LARGE SCALE GENOMIC DNA]</scope>
    <source>
        <strain evidence="2">IAEA</strain>
    </source>
</reference>
<accession>A0A1B0BVZ2</accession>
<proteinExistence type="predicted"/>
<dbReference type="EMBL" id="JXJN01021543">
    <property type="status" value="NOT_ANNOTATED_CDS"/>
    <property type="molecule type" value="Genomic_DNA"/>
</dbReference>
<dbReference type="AlphaFoldDB" id="A0A1B0BVZ2"/>
<evidence type="ECO:0000313" key="1">
    <source>
        <dbReference type="EnsemblMetazoa" id="GPPI042243-PA"/>
    </source>
</evidence>
<protein>
    <submittedName>
        <fullName evidence="1">Uncharacterized protein</fullName>
    </submittedName>
</protein>
<dbReference type="VEuPathDB" id="VectorBase:GPPI042243"/>
<dbReference type="Proteomes" id="UP000092460">
    <property type="component" value="Unassembled WGS sequence"/>
</dbReference>
<organism evidence="1 2">
    <name type="scientific">Glossina palpalis gambiensis</name>
    <dbReference type="NCBI Taxonomy" id="67801"/>
    <lineage>
        <taxon>Eukaryota</taxon>
        <taxon>Metazoa</taxon>
        <taxon>Ecdysozoa</taxon>
        <taxon>Arthropoda</taxon>
        <taxon>Hexapoda</taxon>
        <taxon>Insecta</taxon>
        <taxon>Pterygota</taxon>
        <taxon>Neoptera</taxon>
        <taxon>Endopterygota</taxon>
        <taxon>Diptera</taxon>
        <taxon>Brachycera</taxon>
        <taxon>Muscomorpha</taxon>
        <taxon>Hippoboscoidea</taxon>
        <taxon>Glossinidae</taxon>
        <taxon>Glossina</taxon>
    </lineage>
</organism>
<sequence length="77" mass="9139">MLATSDLDSRILLSKTFDPVICWMCDTSDRFNECYRQRLFAKMASLIPIDNRISSYLYPLSMRYKRFIHDLPPRTAE</sequence>
<name>A0A1B0BVZ2_9MUSC</name>
<reference evidence="1" key="2">
    <citation type="submission" date="2020-05" db="UniProtKB">
        <authorList>
            <consortium name="EnsemblMetazoa"/>
        </authorList>
    </citation>
    <scope>IDENTIFICATION</scope>
    <source>
        <strain evidence="1">IAEA</strain>
    </source>
</reference>
<keyword evidence="2" id="KW-1185">Reference proteome</keyword>
<dbReference type="EMBL" id="JXJN01021544">
    <property type="status" value="NOT_ANNOTATED_CDS"/>
    <property type="molecule type" value="Genomic_DNA"/>
</dbReference>